<evidence type="ECO:0000313" key="2">
    <source>
        <dbReference type="EMBL" id="KAK3236627.1"/>
    </source>
</evidence>
<keyword evidence="3" id="KW-1185">Reference proteome</keyword>
<sequence length="235" mass="25697">MPDSRVGATKLTHTPSAAGDEERLNKSHEKYEAVQGEVRGGARRSTRRCQEKHEAVQGRAMAGEKKHAEKPEKYEAPVPEEVRAGECKRRGEAAVQEKCEAVQGEEKYEAVPGEVRGGARRSTRRCKEKYEVVPPAKVAALEAGMHFYIVSKVKLKAASLQPHLHANNDYHEGMGRRTVTGLLKAVARAVKSPPSVQGQEATEHDGKVMVRTCLPARHGAAVHAHALDLHSLGRV</sequence>
<feature type="compositionally biased region" description="Basic and acidic residues" evidence="1">
    <location>
        <begin position="20"/>
        <end position="32"/>
    </location>
</feature>
<feature type="compositionally biased region" description="Basic and acidic residues" evidence="1">
    <location>
        <begin position="48"/>
        <end position="75"/>
    </location>
</feature>
<accession>A0AAE0BHL8</accession>
<name>A0AAE0BHL8_9CHLO</name>
<evidence type="ECO:0000256" key="1">
    <source>
        <dbReference type="SAM" id="MobiDB-lite"/>
    </source>
</evidence>
<organism evidence="2 3">
    <name type="scientific">Cymbomonas tetramitiformis</name>
    <dbReference type="NCBI Taxonomy" id="36881"/>
    <lineage>
        <taxon>Eukaryota</taxon>
        <taxon>Viridiplantae</taxon>
        <taxon>Chlorophyta</taxon>
        <taxon>Pyramimonadophyceae</taxon>
        <taxon>Pyramimonadales</taxon>
        <taxon>Pyramimonadaceae</taxon>
        <taxon>Cymbomonas</taxon>
    </lineage>
</organism>
<evidence type="ECO:0000313" key="3">
    <source>
        <dbReference type="Proteomes" id="UP001190700"/>
    </source>
</evidence>
<gene>
    <name evidence="2" type="ORF">CYMTET_53242</name>
</gene>
<proteinExistence type="predicted"/>
<comment type="caution">
    <text evidence="2">The sequence shown here is derived from an EMBL/GenBank/DDBJ whole genome shotgun (WGS) entry which is preliminary data.</text>
</comment>
<dbReference type="EMBL" id="LGRX02034933">
    <property type="protein sequence ID" value="KAK3236627.1"/>
    <property type="molecule type" value="Genomic_DNA"/>
</dbReference>
<protein>
    <submittedName>
        <fullName evidence="2">Uncharacterized protein</fullName>
    </submittedName>
</protein>
<dbReference type="Proteomes" id="UP001190700">
    <property type="component" value="Unassembled WGS sequence"/>
</dbReference>
<reference evidence="2 3" key="1">
    <citation type="journal article" date="2015" name="Genome Biol. Evol.">
        <title>Comparative Genomics of a Bacterivorous Green Alga Reveals Evolutionary Causalities and Consequences of Phago-Mixotrophic Mode of Nutrition.</title>
        <authorList>
            <person name="Burns J.A."/>
            <person name="Paasch A."/>
            <person name="Narechania A."/>
            <person name="Kim E."/>
        </authorList>
    </citation>
    <scope>NUCLEOTIDE SEQUENCE [LARGE SCALE GENOMIC DNA]</scope>
    <source>
        <strain evidence="2 3">PLY_AMNH</strain>
    </source>
</reference>
<feature type="region of interest" description="Disordered" evidence="1">
    <location>
        <begin position="1"/>
        <end position="75"/>
    </location>
</feature>
<dbReference type="AlphaFoldDB" id="A0AAE0BHL8"/>